<dbReference type="Pfam" id="PF04189">
    <property type="entry name" value="Gcd10p"/>
    <property type="match status" value="1"/>
</dbReference>
<comment type="similarity">
    <text evidence="2">Belongs to the TRM6/GCD10 family.</text>
</comment>
<evidence type="ECO:0000256" key="3">
    <source>
        <dbReference type="ARBA" id="ARBA00021704"/>
    </source>
</evidence>
<sequence>MSSCNVRVGDYVVIQRQCYTKLHKVTQKSMASLGKDQLELDTIIGKPLWTTYKMEGKGKRLFKLVECDGAESLAEQLIKDVTSGTDNRNILDDNASQSLSKDEIVGLRDSGLSGQEIVGQLIENSKTFHDKTEYAQKKYLLKKEKKYFEYVTIRKPTLRLVSQIMFRQDPAKIMWLRMDTISQITTAAGIHTQGTYIVYESGCQGLSVASMLNYLGEDGNLIHIHPGNIPQKQAVLAMNFDPQHISKLISVNVYSLLRMLFQENKCEDDEPDEPAKDSNSNKRKQNPSCEENIAKKPRWEQETEKAARLLRNRKVDGLVIVAREYPASIVTALLPFLAVSRPIVVYSSVREPLLDLYLTLKSRGDVVGLRLTETWLRSHQVLPDRSHPDILMSGSGGYMLTGTLVQRRDTSII</sequence>
<dbReference type="GO" id="GO:0031515">
    <property type="term" value="C:tRNA (m1A) methyltransferase complex"/>
    <property type="evidence" value="ECO:0007669"/>
    <property type="project" value="InterPro"/>
</dbReference>
<organism evidence="8">
    <name type="scientific">Timema poppense</name>
    <name type="common">Walking stick</name>
    <dbReference type="NCBI Taxonomy" id="170557"/>
    <lineage>
        <taxon>Eukaryota</taxon>
        <taxon>Metazoa</taxon>
        <taxon>Ecdysozoa</taxon>
        <taxon>Arthropoda</taxon>
        <taxon>Hexapoda</taxon>
        <taxon>Insecta</taxon>
        <taxon>Pterygota</taxon>
        <taxon>Neoptera</taxon>
        <taxon>Polyneoptera</taxon>
        <taxon>Phasmatodea</taxon>
        <taxon>Timematodea</taxon>
        <taxon>Timematoidea</taxon>
        <taxon>Timematidae</taxon>
        <taxon>Timema</taxon>
    </lineage>
</organism>
<comment type="subcellular location">
    <subcellularLocation>
        <location evidence="1">Nucleus</location>
    </subcellularLocation>
</comment>
<keyword evidence="4" id="KW-0819">tRNA processing</keyword>
<gene>
    <name evidence="8" type="ORF">TPSB3V08_LOCUS715</name>
</gene>
<evidence type="ECO:0000256" key="5">
    <source>
        <dbReference type="ARBA" id="ARBA00023242"/>
    </source>
</evidence>
<evidence type="ECO:0000256" key="4">
    <source>
        <dbReference type="ARBA" id="ARBA00022694"/>
    </source>
</evidence>
<evidence type="ECO:0000256" key="6">
    <source>
        <dbReference type="ARBA" id="ARBA00032319"/>
    </source>
</evidence>
<dbReference type="EMBL" id="OD000225">
    <property type="protein sequence ID" value="CAD7396515.1"/>
    <property type="molecule type" value="Genomic_DNA"/>
</dbReference>
<evidence type="ECO:0000256" key="7">
    <source>
        <dbReference type="SAM" id="MobiDB-lite"/>
    </source>
</evidence>
<evidence type="ECO:0000313" key="8">
    <source>
        <dbReference type="EMBL" id="CAD7396515.1"/>
    </source>
</evidence>
<dbReference type="PANTHER" id="PTHR12945:SF0">
    <property type="entry name" value="TRNA (ADENINE(58)-N(1))-METHYLTRANSFERASE NON-CATALYTIC SUBUNIT TRM6"/>
    <property type="match status" value="1"/>
</dbReference>
<dbReference type="GO" id="GO:0005634">
    <property type="term" value="C:nucleus"/>
    <property type="evidence" value="ECO:0007669"/>
    <property type="project" value="UniProtKB-SubCell"/>
</dbReference>
<dbReference type="AlphaFoldDB" id="A0A7R9CI64"/>
<feature type="region of interest" description="Disordered" evidence="7">
    <location>
        <begin position="267"/>
        <end position="300"/>
    </location>
</feature>
<dbReference type="GO" id="GO:0030488">
    <property type="term" value="P:tRNA methylation"/>
    <property type="evidence" value="ECO:0007669"/>
    <property type="project" value="InterPro"/>
</dbReference>
<proteinExistence type="inferred from homology"/>
<keyword evidence="5" id="KW-0539">Nucleus</keyword>
<evidence type="ECO:0000256" key="1">
    <source>
        <dbReference type="ARBA" id="ARBA00004123"/>
    </source>
</evidence>
<protein>
    <recommendedName>
        <fullName evidence="3">tRNA (adenine(58)-N(1))-methyltransferase non-catalytic subunit TRM6</fullName>
    </recommendedName>
    <alternativeName>
        <fullName evidence="6">tRNA(m1A58)-methyltransferase subunit TRM6</fullName>
    </alternativeName>
</protein>
<reference evidence="8" key="1">
    <citation type="submission" date="2020-11" db="EMBL/GenBank/DDBJ databases">
        <authorList>
            <person name="Tran Van P."/>
        </authorList>
    </citation>
    <scope>NUCLEOTIDE SEQUENCE</scope>
</reference>
<evidence type="ECO:0000256" key="2">
    <source>
        <dbReference type="ARBA" id="ARBA00008320"/>
    </source>
</evidence>
<accession>A0A7R9CI64</accession>
<dbReference type="PANTHER" id="PTHR12945">
    <property type="entry name" value="TRANSLATION INITIATION FACTOR EIF3-RELATED"/>
    <property type="match status" value="1"/>
</dbReference>
<name>A0A7R9CI64_TIMPO</name>
<dbReference type="InterPro" id="IPR017423">
    <property type="entry name" value="TRM6"/>
</dbReference>